<accession>A0A9E4KBT2</accession>
<dbReference type="InterPro" id="IPR036388">
    <property type="entry name" value="WH-like_DNA-bd_sf"/>
</dbReference>
<proteinExistence type="predicted"/>
<evidence type="ECO:0000256" key="3">
    <source>
        <dbReference type="ARBA" id="ARBA00023163"/>
    </source>
</evidence>
<keyword evidence="3" id="KW-0804">Transcription</keyword>
<keyword evidence="1" id="KW-0805">Transcription regulation</keyword>
<evidence type="ECO:0000313" key="6">
    <source>
        <dbReference type="Proteomes" id="UP000886667"/>
    </source>
</evidence>
<dbReference type="InterPro" id="IPR036390">
    <property type="entry name" value="WH_DNA-bd_sf"/>
</dbReference>
<protein>
    <submittedName>
        <fullName evidence="5">Helix-turn-helix transcriptional regulator</fullName>
    </submittedName>
</protein>
<evidence type="ECO:0000256" key="2">
    <source>
        <dbReference type="ARBA" id="ARBA00023125"/>
    </source>
</evidence>
<dbReference type="Proteomes" id="UP000886667">
    <property type="component" value="Unassembled WGS sequence"/>
</dbReference>
<evidence type="ECO:0000313" key="5">
    <source>
        <dbReference type="EMBL" id="MCG7945956.1"/>
    </source>
</evidence>
<dbReference type="InterPro" id="IPR002577">
    <property type="entry name" value="HTH_HxlR"/>
</dbReference>
<dbReference type="Pfam" id="PF01638">
    <property type="entry name" value="HxlR"/>
    <property type="match status" value="1"/>
</dbReference>
<dbReference type="SUPFAM" id="SSF46785">
    <property type="entry name" value="Winged helix' DNA-binding domain"/>
    <property type="match status" value="1"/>
</dbReference>
<evidence type="ECO:0000256" key="1">
    <source>
        <dbReference type="ARBA" id="ARBA00023015"/>
    </source>
</evidence>
<feature type="domain" description="HTH hxlR-type" evidence="4">
    <location>
        <begin position="16"/>
        <end position="114"/>
    </location>
</feature>
<name>A0A9E4KBT2_9GAMM</name>
<dbReference type="PANTHER" id="PTHR33204">
    <property type="entry name" value="TRANSCRIPTIONAL REGULATOR, MARR FAMILY"/>
    <property type="match status" value="1"/>
</dbReference>
<dbReference type="AlphaFoldDB" id="A0A9E4KBT2"/>
<comment type="caution">
    <text evidence="5">The sequence shown here is derived from an EMBL/GenBank/DDBJ whole genome shotgun (WGS) entry which is preliminary data.</text>
</comment>
<reference evidence="5" key="1">
    <citation type="journal article" date="2021" name="Proc. Natl. Acad. Sci. U.S.A.">
        <title>Global biogeography of chemosynthetic symbionts reveals both localized and globally distributed symbiont groups. .</title>
        <authorList>
            <person name="Osvatic J.T."/>
            <person name="Wilkins L.G.E."/>
            <person name="Leibrecht L."/>
            <person name="Leray M."/>
            <person name="Zauner S."/>
            <person name="Polzin J."/>
            <person name="Camacho Y."/>
            <person name="Gros O."/>
            <person name="van Gils J.A."/>
            <person name="Eisen J.A."/>
            <person name="Petersen J.M."/>
            <person name="Yuen B."/>
        </authorList>
    </citation>
    <scope>NUCLEOTIDE SEQUENCE</scope>
    <source>
        <strain evidence="5">MAGclacostrist064TRANS</strain>
    </source>
</reference>
<keyword evidence="2" id="KW-0238">DNA-binding</keyword>
<dbReference type="Gene3D" id="1.10.10.10">
    <property type="entry name" value="Winged helix-like DNA-binding domain superfamily/Winged helix DNA-binding domain"/>
    <property type="match status" value="1"/>
</dbReference>
<gene>
    <name evidence="5" type="ORF">JAZ07_06355</name>
</gene>
<dbReference type="EMBL" id="JAEPCM010000209">
    <property type="protein sequence ID" value="MCG7945956.1"/>
    <property type="molecule type" value="Genomic_DNA"/>
</dbReference>
<dbReference type="GO" id="GO:0003677">
    <property type="term" value="F:DNA binding"/>
    <property type="evidence" value="ECO:0007669"/>
    <property type="project" value="UniProtKB-KW"/>
</dbReference>
<sequence length="121" mass="13757">MVKADKSNITTKRSICPVASTLDILGDKWSLLVIRDLFAGKTTYSELQNSPEKVPTNILANRLVRLTDHEIVEKKPYQTHPVRYEYILTVKGRELGPILKSMVAWGEKHIPGTKAMIKKKR</sequence>
<dbReference type="PROSITE" id="PS51118">
    <property type="entry name" value="HTH_HXLR"/>
    <property type="match status" value="1"/>
</dbReference>
<organism evidence="5 6">
    <name type="scientific">Candidatus Thiodiazotropha taylori</name>
    <dbReference type="NCBI Taxonomy" id="2792791"/>
    <lineage>
        <taxon>Bacteria</taxon>
        <taxon>Pseudomonadati</taxon>
        <taxon>Pseudomonadota</taxon>
        <taxon>Gammaproteobacteria</taxon>
        <taxon>Chromatiales</taxon>
        <taxon>Sedimenticolaceae</taxon>
        <taxon>Candidatus Thiodiazotropha</taxon>
    </lineage>
</organism>
<evidence type="ECO:0000259" key="4">
    <source>
        <dbReference type="PROSITE" id="PS51118"/>
    </source>
</evidence>
<dbReference type="PANTHER" id="PTHR33204:SF37">
    <property type="entry name" value="HTH-TYPE TRANSCRIPTIONAL REGULATOR YODB"/>
    <property type="match status" value="1"/>
</dbReference>